<dbReference type="Proteomes" id="UP000663992">
    <property type="component" value="Unassembled WGS sequence"/>
</dbReference>
<evidence type="ECO:0000256" key="1">
    <source>
        <dbReference type="ARBA" id="ARBA00001946"/>
    </source>
</evidence>
<evidence type="ECO:0000256" key="6">
    <source>
        <dbReference type="ARBA" id="ARBA00022801"/>
    </source>
</evidence>
<comment type="cofactor">
    <cofactor evidence="1">
        <name>Mg(2+)</name>
        <dbReference type="ChEBI" id="CHEBI:18420"/>
    </cofactor>
</comment>
<protein>
    <recommendedName>
        <fullName evidence="4">NAD(+) diphosphatase</fullName>
        <ecNumber evidence="4">3.6.1.22</ecNumber>
    </recommendedName>
</protein>
<dbReference type="InterPro" id="IPR020084">
    <property type="entry name" value="NUDIX_hydrolase_CS"/>
</dbReference>
<keyword evidence="6 10" id="KW-0378">Hydrolase</keyword>
<comment type="caution">
    <text evidence="12">The sequence shown here is derived from an EMBL/GenBank/DDBJ whole genome shotgun (WGS) entry which is preliminary data.</text>
</comment>
<reference evidence="12 13" key="1">
    <citation type="submission" date="2021-03" db="EMBL/GenBank/DDBJ databases">
        <title>novel species isolated from a fishpond in China.</title>
        <authorList>
            <person name="Lu H."/>
            <person name="Cai Z."/>
        </authorList>
    </citation>
    <scope>NUCLEOTIDE SEQUENCE [LARGE SCALE GENOMIC DNA]</scope>
    <source>
        <strain evidence="12 13">Y57</strain>
    </source>
</reference>
<dbReference type="CDD" id="cd03429">
    <property type="entry name" value="NUDIX_NADH_pyrophosphatase_Nudt13"/>
    <property type="match status" value="1"/>
</dbReference>
<evidence type="ECO:0000256" key="7">
    <source>
        <dbReference type="ARBA" id="ARBA00022842"/>
    </source>
</evidence>
<dbReference type="NCBIfam" id="NF001299">
    <property type="entry name" value="PRK00241.1"/>
    <property type="match status" value="1"/>
</dbReference>
<evidence type="ECO:0000256" key="8">
    <source>
        <dbReference type="ARBA" id="ARBA00023027"/>
    </source>
</evidence>
<feature type="domain" description="Nudix hydrolase" evidence="11">
    <location>
        <begin position="137"/>
        <end position="260"/>
    </location>
</feature>
<keyword evidence="7" id="KW-0460">Magnesium</keyword>
<dbReference type="Gene3D" id="3.90.79.10">
    <property type="entry name" value="Nucleoside Triphosphate Pyrophosphohydrolase"/>
    <property type="match status" value="1"/>
</dbReference>
<evidence type="ECO:0000256" key="3">
    <source>
        <dbReference type="ARBA" id="ARBA00009595"/>
    </source>
</evidence>
<dbReference type="Pfam" id="PF00293">
    <property type="entry name" value="NUDIX"/>
    <property type="match status" value="1"/>
</dbReference>
<dbReference type="Pfam" id="PF09297">
    <property type="entry name" value="Zn_ribbon_NUD"/>
    <property type="match status" value="1"/>
</dbReference>
<keyword evidence="13" id="KW-1185">Reference proteome</keyword>
<keyword evidence="5" id="KW-0479">Metal-binding</keyword>
<dbReference type="SUPFAM" id="SSF55811">
    <property type="entry name" value="Nudix"/>
    <property type="match status" value="2"/>
</dbReference>
<evidence type="ECO:0000256" key="10">
    <source>
        <dbReference type="RuleBase" id="RU003476"/>
    </source>
</evidence>
<dbReference type="PROSITE" id="PS51462">
    <property type="entry name" value="NUDIX"/>
    <property type="match status" value="1"/>
</dbReference>
<dbReference type="Gene3D" id="3.90.79.20">
    <property type="match status" value="1"/>
</dbReference>
<dbReference type="PRINTS" id="PR00502">
    <property type="entry name" value="NUDIXFAMILY"/>
</dbReference>
<comment type="similarity">
    <text evidence="3">Belongs to the Nudix hydrolase family. NudC subfamily.</text>
</comment>
<dbReference type="PANTHER" id="PTHR42904">
    <property type="entry name" value="NUDIX HYDROLASE, NUDC SUBFAMILY"/>
    <property type="match status" value="1"/>
</dbReference>
<name>A0ABS3CSX6_9ALTE</name>
<sequence length="266" mass="30558">MKHRPSKDEQAYWLILSQDKLVQLSGQSCLIEQKWSELHFLSAYADDVIKVGEYRQQNCYVIDLGQEVPDRDNIELINLRAALMSEARDAFNILARAWQVALFLRTHRFCGQCGSRMEAVHWELAMHCHRCQHRCYPRISPCIIVAVRKGEQILLAQGAHHKEGMYSTLAGFVESGESLEQAVHREIMEEVGIKVKNLRYFSSQPWPFPHSLMMGYMAEWDSGEIQVDGREILAADWFDFDKLPLTPPPFSIAGQLIQATTNRVPQ</sequence>
<dbReference type="RefSeq" id="WP_206593073.1">
    <property type="nucleotide sequence ID" value="NZ_JAFKCS010000003.1"/>
</dbReference>
<evidence type="ECO:0000256" key="5">
    <source>
        <dbReference type="ARBA" id="ARBA00022723"/>
    </source>
</evidence>
<evidence type="ECO:0000259" key="11">
    <source>
        <dbReference type="PROSITE" id="PS51462"/>
    </source>
</evidence>
<dbReference type="InterPro" id="IPR049734">
    <property type="entry name" value="NudC-like_C"/>
</dbReference>
<organism evidence="12 13">
    <name type="scientific">Bowmanella yangjiangensis</name>
    <dbReference type="NCBI Taxonomy" id="2811230"/>
    <lineage>
        <taxon>Bacteria</taxon>
        <taxon>Pseudomonadati</taxon>
        <taxon>Pseudomonadota</taxon>
        <taxon>Gammaproteobacteria</taxon>
        <taxon>Alteromonadales</taxon>
        <taxon>Alteromonadaceae</taxon>
        <taxon>Bowmanella</taxon>
    </lineage>
</organism>
<evidence type="ECO:0000256" key="2">
    <source>
        <dbReference type="ARBA" id="ARBA00001947"/>
    </source>
</evidence>
<keyword evidence="8" id="KW-0520">NAD</keyword>
<evidence type="ECO:0000256" key="4">
    <source>
        <dbReference type="ARBA" id="ARBA00012381"/>
    </source>
</evidence>
<gene>
    <name evidence="12" type="primary">nudC</name>
    <name evidence="12" type="ORF">J0A65_05230</name>
</gene>
<dbReference type="InterPro" id="IPR020476">
    <property type="entry name" value="Nudix_hydrolase"/>
</dbReference>
<dbReference type="EC" id="3.6.1.22" evidence="4"/>
<comment type="cofactor">
    <cofactor evidence="2">
        <name>Zn(2+)</name>
        <dbReference type="ChEBI" id="CHEBI:29105"/>
    </cofactor>
</comment>
<evidence type="ECO:0000313" key="12">
    <source>
        <dbReference type="EMBL" id="MBN7819256.1"/>
    </source>
</evidence>
<evidence type="ECO:0000313" key="13">
    <source>
        <dbReference type="Proteomes" id="UP000663992"/>
    </source>
</evidence>
<dbReference type="InterPro" id="IPR015797">
    <property type="entry name" value="NUDIX_hydrolase-like_dom_sf"/>
</dbReference>
<accession>A0ABS3CSX6</accession>
<dbReference type="InterPro" id="IPR000086">
    <property type="entry name" value="NUDIX_hydrolase_dom"/>
</dbReference>
<dbReference type="EMBL" id="JAFKCS010000003">
    <property type="protein sequence ID" value="MBN7819256.1"/>
    <property type="molecule type" value="Genomic_DNA"/>
</dbReference>
<evidence type="ECO:0000256" key="9">
    <source>
        <dbReference type="ARBA" id="ARBA00023679"/>
    </source>
</evidence>
<dbReference type="InterPro" id="IPR050241">
    <property type="entry name" value="NAD-cap_RNA_hydrolase_NudC"/>
</dbReference>
<dbReference type="InterPro" id="IPR015376">
    <property type="entry name" value="Znr_NADH_PPase"/>
</dbReference>
<comment type="catalytic activity">
    <reaction evidence="9">
        <text>a 5'-end NAD(+)-phospho-ribonucleoside in mRNA + H2O = a 5'-end phospho-adenosine-phospho-ribonucleoside in mRNA + beta-nicotinamide D-ribonucleotide + 2 H(+)</text>
        <dbReference type="Rhea" id="RHEA:60876"/>
        <dbReference type="Rhea" id="RHEA-COMP:15698"/>
        <dbReference type="Rhea" id="RHEA-COMP:15719"/>
        <dbReference type="ChEBI" id="CHEBI:14649"/>
        <dbReference type="ChEBI" id="CHEBI:15377"/>
        <dbReference type="ChEBI" id="CHEBI:15378"/>
        <dbReference type="ChEBI" id="CHEBI:144029"/>
        <dbReference type="ChEBI" id="CHEBI:144051"/>
    </reaction>
    <physiologicalReaction direction="left-to-right" evidence="9">
        <dbReference type="Rhea" id="RHEA:60877"/>
    </physiologicalReaction>
</comment>
<dbReference type="PANTHER" id="PTHR42904:SF6">
    <property type="entry name" value="NAD-CAPPED RNA HYDROLASE NUDT12"/>
    <property type="match status" value="1"/>
</dbReference>
<dbReference type="PROSITE" id="PS00893">
    <property type="entry name" value="NUDIX_BOX"/>
    <property type="match status" value="1"/>
</dbReference>
<proteinExistence type="inferred from homology"/>
<dbReference type="GO" id="GO:0016787">
    <property type="term" value="F:hydrolase activity"/>
    <property type="evidence" value="ECO:0007669"/>
    <property type="project" value="UniProtKB-KW"/>
</dbReference>